<reference evidence="10 11" key="1">
    <citation type="journal article" date="2006" name="Nature">
        <title>Global trends of whole-genome duplications revealed by the ciliate Paramecium tetraurelia.</title>
        <authorList>
            <consortium name="Genoscope"/>
            <person name="Aury J.-M."/>
            <person name="Jaillon O."/>
            <person name="Duret L."/>
            <person name="Noel B."/>
            <person name="Jubin C."/>
            <person name="Porcel B.M."/>
            <person name="Segurens B."/>
            <person name="Daubin V."/>
            <person name="Anthouard V."/>
            <person name="Aiach N."/>
            <person name="Arnaiz O."/>
            <person name="Billaut A."/>
            <person name="Beisson J."/>
            <person name="Blanc I."/>
            <person name="Bouhouche K."/>
            <person name="Camara F."/>
            <person name="Duharcourt S."/>
            <person name="Guigo R."/>
            <person name="Gogendeau D."/>
            <person name="Katinka M."/>
            <person name="Keller A.-M."/>
            <person name="Kissmehl R."/>
            <person name="Klotz C."/>
            <person name="Koll F."/>
            <person name="Le Moue A."/>
            <person name="Lepere C."/>
            <person name="Malinsky S."/>
            <person name="Nowacki M."/>
            <person name="Nowak J.K."/>
            <person name="Plattner H."/>
            <person name="Poulain J."/>
            <person name="Ruiz F."/>
            <person name="Serrano V."/>
            <person name="Zagulski M."/>
            <person name="Dessen P."/>
            <person name="Betermier M."/>
            <person name="Weissenbach J."/>
            <person name="Scarpelli C."/>
            <person name="Schachter V."/>
            <person name="Sperling L."/>
            <person name="Meyer E."/>
            <person name="Cohen J."/>
            <person name="Wincker P."/>
        </authorList>
    </citation>
    <scope>NUCLEOTIDE SEQUENCE [LARGE SCALE GENOMIC DNA]</scope>
    <source>
        <strain evidence="10 11">Stock d4-2</strain>
    </source>
</reference>
<dbReference type="PROSITE" id="PS00107">
    <property type="entry name" value="PROTEIN_KINASE_ATP"/>
    <property type="match status" value="1"/>
</dbReference>
<dbReference type="InterPro" id="IPR008271">
    <property type="entry name" value="Ser/Thr_kinase_AS"/>
</dbReference>
<evidence type="ECO:0000256" key="7">
    <source>
        <dbReference type="RuleBase" id="RU000304"/>
    </source>
</evidence>
<evidence type="ECO:0000256" key="5">
    <source>
        <dbReference type="ARBA" id="ARBA00022840"/>
    </source>
</evidence>
<evidence type="ECO:0000256" key="2">
    <source>
        <dbReference type="ARBA" id="ARBA00022679"/>
    </source>
</evidence>
<keyword evidence="3 6" id="KW-0547">Nucleotide-binding</keyword>
<dbReference type="eggNOG" id="KOG0586">
    <property type="taxonomic scope" value="Eukaryota"/>
</dbReference>
<dbReference type="InterPro" id="IPR017441">
    <property type="entry name" value="Protein_kinase_ATP_BS"/>
</dbReference>
<evidence type="ECO:0000259" key="9">
    <source>
        <dbReference type="PROSITE" id="PS50032"/>
    </source>
</evidence>
<dbReference type="PANTHER" id="PTHR24346:SF82">
    <property type="entry name" value="KP78A-RELATED"/>
    <property type="match status" value="1"/>
</dbReference>
<organism evidence="10 11">
    <name type="scientific">Paramecium tetraurelia</name>
    <dbReference type="NCBI Taxonomy" id="5888"/>
    <lineage>
        <taxon>Eukaryota</taxon>
        <taxon>Sar</taxon>
        <taxon>Alveolata</taxon>
        <taxon>Ciliophora</taxon>
        <taxon>Intramacronucleata</taxon>
        <taxon>Oligohymenophorea</taxon>
        <taxon>Peniculida</taxon>
        <taxon>Parameciidae</taxon>
        <taxon>Paramecium</taxon>
    </lineage>
</organism>
<dbReference type="InterPro" id="IPR001772">
    <property type="entry name" value="KA1_dom"/>
</dbReference>
<dbReference type="Gene3D" id="1.10.510.10">
    <property type="entry name" value="Transferase(Phosphotransferase) domain 1"/>
    <property type="match status" value="1"/>
</dbReference>
<sequence length="468" mass="54334">MELEKKCGEYIILGTLGKGGFSKVKLAEKDGQYVAIKIFKKDKDTAQNIMTLANEVNILKLILHPNIIKLIDFSDALPYRKRNGQIVNRICIILEYAQGGEFFDYIKNFGCLSEEITRFYFKQLLVSMIFMANKGICHRDLKLENLLLDQNFNLKVADFGLAAFLHPQNSVIGTKCMYCENLEYAAPESLQNIPYDGTKADIYSAGMILHILVTGSPPNNEAVFKQKLKQYLLKRNENLNRNQILQRDQQIQEDQIILENQTISEDLINLICGMLVLNPNNRFSLDQCMQQPWTNGPMATEQQIQKELQRRYPKTQGEKTDFFMKRQAQRIKDEFRSSDESKVQECYSQIIEQYQLNFQERVLTKGRELGFPNEILIYHNPKVVFCFLLKECSRFSSKVSSVHNKKYYIDFQTEDEIDETIKFSVQILDCDNEMIKLNIYKISGDYLGFKEIVNRIEQSINNIGQVNI</sequence>
<evidence type="ECO:0000256" key="4">
    <source>
        <dbReference type="ARBA" id="ARBA00022777"/>
    </source>
</evidence>
<dbReference type="Proteomes" id="UP000000600">
    <property type="component" value="Unassembled WGS sequence"/>
</dbReference>
<name>A0E5E6_PARTE</name>
<gene>
    <name evidence="10" type="ORF">GSPATT00023690001</name>
</gene>
<dbReference type="SMART" id="SM00220">
    <property type="entry name" value="S_TKc"/>
    <property type="match status" value="1"/>
</dbReference>
<dbReference type="GO" id="GO:0005524">
    <property type="term" value="F:ATP binding"/>
    <property type="evidence" value="ECO:0007669"/>
    <property type="project" value="UniProtKB-UniRule"/>
</dbReference>
<dbReference type="OMA" id="STIQHER"/>
<dbReference type="PROSITE" id="PS50032">
    <property type="entry name" value="KA1"/>
    <property type="match status" value="1"/>
</dbReference>
<dbReference type="GO" id="GO:0004674">
    <property type="term" value="F:protein serine/threonine kinase activity"/>
    <property type="evidence" value="ECO:0000318"/>
    <property type="project" value="GO_Central"/>
</dbReference>
<dbReference type="AlphaFoldDB" id="A0E5E6"/>
<dbReference type="HOGENOM" id="CLU_000288_59_0_1"/>
<evidence type="ECO:0000313" key="11">
    <source>
        <dbReference type="Proteomes" id="UP000000600"/>
    </source>
</evidence>
<feature type="binding site" evidence="6">
    <location>
        <position position="37"/>
    </location>
    <ligand>
        <name>ATP</name>
        <dbReference type="ChEBI" id="CHEBI:30616"/>
    </ligand>
</feature>
<evidence type="ECO:0000313" key="10">
    <source>
        <dbReference type="EMBL" id="CAK90513.1"/>
    </source>
</evidence>
<dbReference type="GeneID" id="5043695"/>
<dbReference type="EMBL" id="CT868659">
    <property type="protein sequence ID" value="CAK90513.1"/>
    <property type="molecule type" value="Genomic_DNA"/>
</dbReference>
<comment type="similarity">
    <text evidence="7">Belongs to the protein kinase superfamily.</text>
</comment>
<dbReference type="OrthoDB" id="307646at2759"/>
<dbReference type="PROSITE" id="PS00108">
    <property type="entry name" value="PROTEIN_KINASE_ST"/>
    <property type="match status" value="1"/>
</dbReference>
<dbReference type="KEGG" id="ptm:GSPATT00023690001"/>
<dbReference type="InterPro" id="IPR011009">
    <property type="entry name" value="Kinase-like_dom_sf"/>
</dbReference>
<keyword evidence="1 7" id="KW-0723">Serine/threonine-protein kinase</keyword>
<feature type="domain" description="Protein kinase" evidence="8">
    <location>
        <begin position="10"/>
        <end position="294"/>
    </location>
</feature>
<evidence type="ECO:0000256" key="6">
    <source>
        <dbReference type="PROSITE-ProRule" id="PRU10141"/>
    </source>
</evidence>
<dbReference type="SUPFAM" id="SSF56112">
    <property type="entry name" value="Protein kinase-like (PK-like)"/>
    <property type="match status" value="1"/>
</dbReference>
<dbReference type="RefSeq" id="XP_001457910.1">
    <property type="nucleotide sequence ID" value="XM_001457873.1"/>
</dbReference>
<protein>
    <recommendedName>
        <fullName evidence="12">Protein kinase domain-containing protein</fullName>
    </recommendedName>
</protein>
<keyword evidence="4" id="KW-0418">Kinase</keyword>
<accession>A0E5E6</accession>
<evidence type="ECO:0008006" key="12">
    <source>
        <dbReference type="Google" id="ProtNLM"/>
    </source>
</evidence>
<dbReference type="FunFam" id="1.10.510.10:FF:002426">
    <property type="entry name" value="Uncharacterized protein"/>
    <property type="match status" value="1"/>
</dbReference>
<dbReference type="PROSITE" id="PS50011">
    <property type="entry name" value="PROTEIN_KINASE_DOM"/>
    <property type="match status" value="1"/>
</dbReference>
<keyword evidence="5 6" id="KW-0067">ATP-binding</keyword>
<dbReference type="InParanoid" id="A0E5E6"/>
<evidence type="ECO:0000256" key="1">
    <source>
        <dbReference type="ARBA" id="ARBA00022527"/>
    </source>
</evidence>
<evidence type="ECO:0000256" key="3">
    <source>
        <dbReference type="ARBA" id="ARBA00022741"/>
    </source>
</evidence>
<keyword evidence="2" id="KW-0808">Transferase</keyword>
<evidence type="ECO:0000259" key="8">
    <source>
        <dbReference type="PROSITE" id="PS50011"/>
    </source>
</evidence>
<dbReference type="Pfam" id="PF00069">
    <property type="entry name" value="Pkinase"/>
    <property type="match status" value="1"/>
</dbReference>
<keyword evidence="11" id="KW-1185">Reference proteome</keyword>
<proteinExistence type="inferred from homology"/>
<dbReference type="PANTHER" id="PTHR24346">
    <property type="entry name" value="MAP/MICROTUBULE AFFINITY-REGULATING KINASE"/>
    <property type="match status" value="1"/>
</dbReference>
<feature type="domain" description="KA1" evidence="9">
    <location>
        <begin position="414"/>
        <end position="462"/>
    </location>
</feature>
<dbReference type="STRING" id="5888.A0E5E6"/>
<dbReference type="InterPro" id="IPR000719">
    <property type="entry name" value="Prot_kinase_dom"/>
</dbReference>